<evidence type="ECO:0000313" key="3">
    <source>
        <dbReference type="Proteomes" id="UP000473885"/>
    </source>
</evidence>
<dbReference type="EMBL" id="SXDP01000002">
    <property type="protein sequence ID" value="NEZ46271.1"/>
    <property type="molecule type" value="Genomic_DNA"/>
</dbReference>
<protein>
    <submittedName>
        <fullName evidence="2">DUF2953 domain-containing protein</fullName>
    </submittedName>
</protein>
<gene>
    <name evidence="2" type="ORF">FDF74_03470</name>
</gene>
<dbReference type="RefSeq" id="WP_050607564.1">
    <property type="nucleotide sequence ID" value="NZ_CABKUB010000006.1"/>
</dbReference>
<organism evidence="2 3">
    <name type="scientific">Clostridium niameyense</name>
    <dbReference type="NCBI Taxonomy" id="1622073"/>
    <lineage>
        <taxon>Bacteria</taxon>
        <taxon>Bacillati</taxon>
        <taxon>Bacillota</taxon>
        <taxon>Clostridia</taxon>
        <taxon>Eubacteriales</taxon>
        <taxon>Clostridiaceae</taxon>
        <taxon>Clostridium</taxon>
    </lineage>
</organism>
<dbReference type="AlphaFoldDB" id="A0A6M0R7R5"/>
<keyword evidence="1" id="KW-0472">Membrane</keyword>
<dbReference type="OrthoDB" id="1936012at2"/>
<dbReference type="Pfam" id="PF11167">
    <property type="entry name" value="DUF2953"/>
    <property type="match status" value="1"/>
</dbReference>
<evidence type="ECO:0000313" key="2">
    <source>
        <dbReference type="EMBL" id="NEZ46271.1"/>
    </source>
</evidence>
<accession>A0A6M0R7R5</accession>
<keyword evidence="1" id="KW-1133">Transmembrane helix</keyword>
<feature type="transmembrane region" description="Helical" evidence="1">
    <location>
        <begin position="138"/>
        <end position="162"/>
    </location>
</feature>
<sequence>MFFYILLFIIILFIFLPIPIKISVVYKNNLLKIYIFNKTLSPKKPEKKLHNKNKTPQKIDKRSLLKIKIMINLLKSIKLKPKSKLYFNLDYDLEDASHTAIIYGILYSFSPIIHNFFKNMFSIKEFKLMISPLFKNDFYINFKFNGIFYISLVKIIYITILFKRKLKNIN</sequence>
<keyword evidence="3" id="KW-1185">Reference proteome</keyword>
<reference evidence="2 3" key="1">
    <citation type="submission" date="2019-04" db="EMBL/GenBank/DDBJ databases">
        <title>Genome sequencing of Clostridium botulinum Groups I-IV and Clostridium butyricum.</title>
        <authorList>
            <person name="Brunt J."/>
            <person name="Van Vliet A.H.M."/>
            <person name="Stringer S.C."/>
            <person name="Carter A.T."/>
            <person name="Peck M.W."/>
        </authorList>
    </citation>
    <scope>NUCLEOTIDE SEQUENCE [LARGE SCALE GENOMIC DNA]</scope>
    <source>
        <strain evidence="2 3">IFR 18/094</strain>
    </source>
</reference>
<proteinExistence type="predicted"/>
<keyword evidence="1" id="KW-0812">Transmembrane</keyword>
<dbReference type="InterPro" id="IPR021338">
    <property type="entry name" value="DUF2953"/>
</dbReference>
<evidence type="ECO:0000256" key="1">
    <source>
        <dbReference type="SAM" id="Phobius"/>
    </source>
</evidence>
<dbReference type="Proteomes" id="UP000473885">
    <property type="component" value="Unassembled WGS sequence"/>
</dbReference>
<feature type="transmembrane region" description="Helical" evidence="1">
    <location>
        <begin position="100"/>
        <end position="118"/>
    </location>
</feature>
<feature type="transmembrane region" description="Helical" evidence="1">
    <location>
        <begin position="6"/>
        <end position="26"/>
    </location>
</feature>
<name>A0A6M0R7R5_9CLOT</name>
<comment type="caution">
    <text evidence="2">The sequence shown here is derived from an EMBL/GenBank/DDBJ whole genome shotgun (WGS) entry which is preliminary data.</text>
</comment>